<dbReference type="InterPro" id="IPR050559">
    <property type="entry name" value="P-Pant_transferase_sf"/>
</dbReference>
<dbReference type="EMBL" id="LMWU01000068">
    <property type="protein sequence ID" value="KUN57734.1"/>
    <property type="molecule type" value="Genomic_DNA"/>
</dbReference>
<dbReference type="RefSeq" id="WP_059211293.1">
    <property type="nucleotide sequence ID" value="NZ_KQ948679.1"/>
</dbReference>
<organism evidence="4 5">
    <name type="scientific">Streptomyces canus</name>
    <dbReference type="NCBI Taxonomy" id="58343"/>
    <lineage>
        <taxon>Bacteria</taxon>
        <taxon>Bacillati</taxon>
        <taxon>Actinomycetota</taxon>
        <taxon>Actinomycetes</taxon>
        <taxon>Kitasatosporales</taxon>
        <taxon>Streptomycetaceae</taxon>
        <taxon>Streptomyces</taxon>
        <taxon>Streptomyces aurantiacus group</taxon>
    </lineage>
</organism>
<comment type="similarity">
    <text evidence="1">Belongs to the P-Pant transferase superfamily. Gsp/Sfp/HetI/AcpT family.</text>
</comment>
<protein>
    <submittedName>
        <fullName evidence="4">4-phosphopantetheinyl transferase</fullName>
    </submittedName>
</protein>
<dbReference type="GO" id="GO:0000287">
    <property type="term" value="F:magnesium ion binding"/>
    <property type="evidence" value="ECO:0007669"/>
    <property type="project" value="InterPro"/>
</dbReference>
<dbReference type="AlphaFoldDB" id="A0A124HV91"/>
<dbReference type="SUPFAM" id="SSF56214">
    <property type="entry name" value="4'-phosphopantetheinyl transferase"/>
    <property type="match status" value="2"/>
</dbReference>
<dbReference type="GO" id="GO:0019878">
    <property type="term" value="P:lysine biosynthetic process via aminoadipic acid"/>
    <property type="evidence" value="ECO:0007669"/>
    <property type="project" value="TreeGrafter"/>
</dbReference>
<evidence type="ECO:0000256" key="1">
    <source>
        <dbReference type="ARBA" id="ARBA00010990"/>
    </source>
</evidence>
<comment type="caution">
    <text evidence="4">The sequence shown here is derived from an EMBL/GenBank/DDBJ whole genome shotgun (WGS) entry which is preliminary data.</text>
</comment>
<accession>A0A124HV91</accession>
<sequence length="240" mass="25787">MCLLPVRPVLRPERLTPVAWARPPEPPRPGRPRLWLARVEDLRGAVTPLAGTLLDSRERARAATLHRVADREGYRVAHVCLRMLLGAYLGVEPSDVTLVRQACPLCRAPHGRPDVPGVPLCFSVSRTGGFCLLAFADTAVGADIERMPASDVVSALTATLHPREAAELAACPPDQRPAAFARVWTRKEAYLKGLGTGLGRDLRFDHLGASAHGPRRVPGWSIDDVAVGRGCAAAVAVAEQ</sequence>
<proteinExistence type="inferred from homology"/>
<dbReference type="PANTHER" id="PTHR12215">
    <property type="entry name" value="PHOSPHOPANTETHEINE TRANSFERASE"/>
    <property type="match status" value="1"/>
</dbReference>
<name>A0A124HV91_9ACTN</name>
<dbReference type="InterPro" id="IPR008278">
    <property type="entry name" value="4-PPantetheinyl_Trfase_dom"/>
</dbReference>
<gene>
    <name evidence="4" type="ORF">AQJ46_45790</name>
</gene>
<evidence type="ECO:0000259" key="3">
    <source>
        <dbReference type="Pfam" id="PF01648"/>
    </source>
</evidence>
<dbReference type="Proteomes" id="UP000053669">
    <property type="component" value="Unassembled WGS sequence"/>
</dbReference>
<dbReference type="InterPro" id="IPR037143">
    <property type="entry name" value="4-PPantetheinyl_Trfase_dom_sf"/>
</dbReference>
<dbReference type="GO" id="GO:0008897">
    <property type="term" value="F:holo-[acyl-carrier-protein] synthase activity"/>
    <property type="evidence" value="ECO:0007669"/>
    <property type="project" value="InterPro"/>
</dbReference>
<keyword evidence="2 4" id="KW-0808">Transferase</keyword>
<dbReference type="PANTHER" id="PTHR12215:SF10">
    <property type="entry name" value="L-AMINOADIPATE-SEMIALDEHYDE DEHYDROGENASE-PHOSPHOPANTETHEINYL TRANSFERASE"/>
    <property type="match status" value="1"/>
</dbReference>
<feature type="domain" description="4'-phosphopantetheinyl transferase" evidence="3">
    <location>
        <begin position="139"/>
        <end position="206"/>
    </location>
</feature>
<reference evidence="4 5" key="1">
    <citation type="submission" date="2015-10" db="EMBL/GenBank/DDBJ databases">
        <title>Draft genome sequence of Streptomyces canus DSM 40017, type strain for the species Streptomyces canus.</title>
        <authorList>
            <person name="Ruckert C."/>
            <person name="Winkler A."/>
            <person name="Kalinowski J."/>
            <person name="Kampfer P."/>
            <person name="Glaeser S."/>
        </authorList>
    </citation>
    <scope>NUCLEOTIDE SEQUENCE [LARGE SCALE GENOMIC DNA]</scope>
    <source>
        <strain evidence="4 5">DSM 40017</strain>
    </source>
</reference>
<evidence type="ECO:0000256" key="2">
    <source>
        <dbReference type="ARBA" id="ARBA00022679"/>
    </source>
</evidence>
<evidence type="ECO:0000313" key="4">
    <source>
        <dbReference type="EMBL" id="KUN57734.1"/>
    </source>
</evidence>
<dbReference type="Pfam" id="PF01648">
    <property type="entry name" value="ACPS"/>
    <property type="match status" value="1"/>
</dbReference>
<dbReference type="STRING" id="58343.AQJ46_45790"/>
<dbReference type="GO" id="GO:0005829">
    <property type="term" value="C:cytosol"/>
    <property type="evidence" value="ECO:0007669"/>
    <property type="project" value="TreeGrafter"/>
</dbReference>
<dbReference type="Gene3D" id="3.90.470.20">
    <property type="entry name" value="4'-phosphopantetheinyl transferase domain"/>
    <property type="match status" value="1"/>
</dbReference>
<evidence type="ECO:0000313" key="5">
    <source>
        <dbReference type="Proteomes" id="UP000053669"/>
    </source>
</evidence>